<protein>
    <recommendedName>
        <fullName evidence="3">DUF1918 domain-containing protein</fullName>
    </recommendedName>
</protein>
<keyword evidence="2" id="KW-1185">Reference proteome</keyword>
<comment type="caution">
    <text evidence="1">The sequence shown here is derived from an EMBL/GenBank/DDBJ whole genome shotgun (WGS) entry which is preliminary data.</text>
</comment>
<gene>
    <name evidence="1" type="ORF">EXY23_12460</name>
</gene>
<dbReference type="RefSeq" id="WP_132289308.1">
    <property type="nucleotide sequence ID" value="NZ_SKBM01000010.1"/>
</dbReference>
<organism evidence="1 2">
    <name type="scientific">Roseicella aquatilis</name>
    <dbReference type="NCBI Taxonomy" id="2527868"/>
    <lineage>
        <taxon>Bacteria</taxon>
        <taxon>Pseudomonadati</taxon>
        <taxon>Pseudomonadota</taxon>
        <taxon>Alphaproteobacteria</taxon>
        <taxon>Acetobacterales</taxon>
        <taxon>Roseomonadaceae</taxon>
        <taxon>Roseicella</taxon>
    </lineage>
</organism>
<accession>A0A4R4DJG0</accession>
<dbReference type="AlphaFoldDB" id="A0A4R4DJG0"/>
<dbReference type="Proteomes" id="UP000295023">
    <property type="component" value="Unassembled WGS sequence"/>
</dbReference>
<name>A0A4R4DJG0_9PROT</name>
<dbReference type="OrthoDB" id="8455641at2"/>
<evidence type="ECO:0000313" key="1">
    <source>
        <dbReference type="EMBL" id="TCZ61416.1"/>
    </source>
</evidence>
<reference evidence="1 2" key="1">
    <citation type="submission" date="2019-03" db="EMBL/GenBank/DDBJ databases">
        <title>Paracraurococcus aquatilis NE82 genome sequence.</title>
        <authorList>
            <person name="Zhao Y."/>
            <person name="Du Z."/>
        </authorList>
    </citation>
    <scope>NUCLEOTIDE SEQUENCE [LARGE SCALE GENOMIC DNA]</scope>
    <source>
        <strain evidence="1 2">NE82</strain>
    </source>
</reference>
<dbReference type="EMBL" id="SKBM01000010">
    <property type="protein sequence ID" value="TCZ61416.1"/>
    <property type="molecule type" value="Genomic_DNA"/>
</dbReference>
<sequence>MAPHRFSVGQSVEFVPHRYDGNIPRGPYTVVRQLPGPDHDREYRVKHKDGHERVVLESQLRGGPSGVFS</sequence>
<proteinExistence type="predicted"/>
<evidence type="ECO:0008006" key="3">
    <source>
        <dbReference type="Google" id="ProtNLM"/>
    </source>
</evidence>
<evidence type="ECO:0000313" key="2">
    <source>
        <dbReference type="Proteomes" id="UP000295023"/>
    </source>
</evidence>